<dbReference type="Gene3D" id="3.40.50.360">
    <property type="match status" value="1"/>
</dbReference>
<dbReference type="Proteomes" id="UP000267017">
    <property type="component" value="Unassembled WGS sequence"/>
</dbReference>
<feature type="domain" description="NADPH-dependent FMN reductase-like" evidence="3">
    <location>
        <begin position="84"/>
        <end position="219"/>
    </location>
</feature>
<keyword evidence="5" id="KW-1185">Reference proteome</keyword>
<dbReference type="PANTHER" id="PTHR30543">
    <property type="entry name" value="CHROMATE REDUCTASE"/>
    <property type="match status" value="1"/>
</dbReference>
<dbReference type="InterPro" id="IPR005025">
    <property type="entry name" value="FMN_Rdtase-like_dom"/>
</dbReference>
<dbReference type="EMBL" id="RRCN01000001">
    <property type="protein sequence ID" value="RRJ67202.1"/>
    <property type="molecule type" value="Genomic_DNA"/>
</dbReference>
<dbReference type="OrthoDB" id="9790975at2"/>
<dbReference type="InterPro" id="IPR050712">
    <property type="entry name" value="NAD(P)H-dep_reductase"/>
</dbReference>
<dbReference type="GO" id="GO:0010181">
    <property type="term" value="F:FMN binding"/>
    <property type="evidence" value="ECO:0007669"/>
    <property type="project" value="TreeGrafter"/>
</dbReference>
<dbReference type="InterPro" id="IPR029039">
    <property type="entry name" value="Flavoprotein-like_sf"/>
</dbReference>
<gene>
    <name evidence="4" type="ORF">EHV15_32965</name>
</gene>
<dbReference type="AlphaFoldDB" id="A0A3P3UA16"/>
<feature type="region of interest" description="Disordered" evidence="2">
    <location>
        <begin position="1"/>
        <end position="60"/>
    </location>
</feature>
<evidence type="ECO:0000259" key="3">
    <source>
        <dbReference type="Pfam" id="PF03358"/>
    </source>
</evidence>
<dbReference type="GO" id="GO:0005829">
    <property type="term" value="C:cytosol"/>
    <property type="evidence" value="ECO:0007669"/>
    <property type="project" value="TreeGrafter"/>
</dbReference>
<comment type="similarity">
    <text evidence="1">Belongs to the azoreductase type 2 family.</text>
</comment>
<reference evidence="4 5" key="1">
    <citation type="submission" date="2018-11" db="EMBL/GenBank/DDBJ databases">
        <title>Genome sequencing of Paenibacillus sp. KCOM 3021 (= ChDC PVNT-B20).</title>
        <authorList>
            <person name="Kook J.-K."/>
            <person name="Park S.-N."/>
            <person name="Lim Y.K."/>
        </authorList>
    </citation>
    <scope>NUCLEOTIDE SEQUENCE [LARGE SCALE GENOMIC DNA]</scope>
    <source>
        <strain evidence="4 5">KCOM 3021</strain>
    </source>
</reference>
<feature type="compositionally biased region" description="Polar residues" evidence="2">
    <location>
        <begin position="8"/>
        <end position="20"/>
    </location>
</feature>
<organism evidence="4 5">
    <name type="scientific">Paenibacillus oralis</name>
    <dbReference type="NCBI Taxonomy" id="2490856"/>
    <lineage>
        <taxon>Bacteria</taxon>
        <taxon>Bacillati</taxon>
        <taxon>Bacillota</taxon>
        <taxon>Bacilli</taxon>
        <taxon>Bacillales</taxon>
        <taxon>Paenibacillaceae</taxon>
        <taxon>Paenibacillus</taxon>
    </lineage>
</organism>
<dbReference type="PANTHER" id="PTHR30543:SF21">
    <property type="entry name" value="NAD(P)H-DEPENDENT FMN REDUCTASE LOT6"/>
    <property type="match status" value="1"/>
</dbReference>
<dbReference type="Pfam" id="PF03358">
    <property type="entry name" value="FMN_red"/>
    <property type="match status" value="1"/>
</dbReference>
<evidence type="ECO:0000313" key="5">
    <source>
        <dbReference type="Proteomes" id="UP000267017"/>
    </source>
</evidence>
<name>A0A3P3UA16_9BACL</name>
<evidence type="ECO:0000256" key="1">
    <source>
        <dbReference type="ARBA" id="ARBA00009428"/>
    </source>
</evidence>
<evidence type="ECO:0000256" key="2">
    <source>
        <dbReference type="SAM" id="MobiDB-lite"/>
    </source>
</evidence>
<sequence>MDPCGEDQLSQPSVHSSRTTLARRDHFPAAGGVAQRTQHEPRLPARPLSSNAGANDPRDHLSPHIEIAIFGNCRKDGKPMKSVHVLGLLGSLRERSRTELALTRCLAAAQREGAETSVFDLRKSPLPLCDGRDDPSLYPEAVHALRRQVEQADALVFASPEYIGSYSAAIKNVLDFLGPDHLRGKIAGVIGVAADHSASNTVYHLSTILLRCGCWVVPIHAQIPASEIIFEQPDSPSAQKMLTILDALGRDIVVTVRRHHSGKPTV</sequence>
<dbReference type="SUPFAM" id="SSF52218">
    <property type="entry name" value="Flavoproteins"/>
    <property type="match status" value="1"/>
</dbReference>
<dbReference type="GO" id="GO:0016491">
    <property type="term" value="F:oxidoreductase activity"/>
    <property type="evidence" value="ECO:0007669"/>
    <property type="project" value="InterPro"/>
</dbReference>
<protein>
    <submittedName>
        <fullName evidence="4">NADPH-dependent oxidoreductase</fullName>
    </submittedName>
</protein>
<comment type="caution">
    <text evidence="4">The sequence shown here is derived from an EMBL/GenBank/DDBJ whole genome shotgun (WGS) entry which is preliminary data.</text>
</comment>
<evidence type="ECO:0000313" key="4">
    <source>
        <dbReference type="EMBL" id="RRJ67202.1"/>
    </source>
</evidence>
<accession>A0A3P3UA16</accession>
<proteinExistence type="inferred from homology"/>